<evidence type="ECO:0000313" key="2">
    <source>
        <dbReference type="Proteomes" id="UP000033622"/>
    </source>
</evidence>
<dbReference type="AlphaFoldDB" id="A0A0F3PUZ5"/>
<gene>
    <name evidence="1" type="ORF">APHWI1_0477</name>
</gene>
<accession>A0A0F3PUZ5</accession>
<protein>
    <submittedName>
        <fullName evidence="1">Uncharacterized protein</fullName>
    </submittedName>
</protein>
<sequence length="63" mass="7200">MLGRGCCLYGCALRRAKKYGRFLTTCKADLCFYGFLLLHIRGIGIPRNVRVLLHGEKLTMFSF</sequence>
<comment type="caution">
    <text evidence="1">The sequence shown here is derived from an EMBL/GenBank/DDBJ whole genome shotgun (WGS) entry which is preliminary data.</text>
</comment>
<reference evidence="1 2" key="1">
    <citation type="submission" date="2015-01" db="EMBL/GenBank/DDBJ databases">
        <title>Genome Sequencing of Rickettsiales.</title>
        <authorList>
            <person name="Daugherty S.C."/>
            <person name="Su Q."/>
            <person name="Abolude K."/>
            <person name="Beier-Sexton M."/>
            <person name="Carlyon J.A."/>
            <person name="Carter R."/>
            <person name="Day N.P."/>
            <person name="Dumler S.J."/>
            <person name="Dyachenko V."/>
            <person name="Godinez A."/>
            <person name="Kurtti T.J."/>
            <person name="Lichay M."/>
            <person name="Mullins K.E."/>
            <person name="Ott S."/>
            <person name="Pappas-Brown V."/>
            <person name="Paris D.H."/>
            <person name="Patel P."/>
            <person name="Richards A.L."/>
            <person name="Sadzewicz L."/>
            <person name="Sears K."/>
            <person name="Seidman D."/>
            <person name="Sengamalay N."/>
            <person name="Stenos J."/>
            <person name="Tallon L.J."/>
            <person name="Vincent G."/>
            <person name="Fraser C.M."/>
            <person name="Munderloh U."/>
            <person name="Dunning-Hotopp J.C."/>
        </authorList>
    </citation>
    <scope>NUCLEOTIDE SEQUENCE [LARGE SCALE GENOMIC DNA]</scope>
    <source>
        <strain evidence="1 2">ApWI1</strain>
    </source>
</reference>
<dbReference type="Proteomes" id="UP000033622">
    <property type="component" value="Unassembled WGS sequence"/>
</dbReference>
<proteinExistence type="predicted"/>
<organism evidence="1 2">
    <name type="scientific">Anaplasma phagocytophilum str. ApWI1</name>
    <dbReference type="NCBI Taxonomy" id="1359155"/>
    <lineage>
        <taxon>Bacteria</taxon>
        <taxon>Pseudomonadati</taxon>
        <taxon>Pseudomonadota</taxon>
        <taxon>Alphaproteobacteria</taxon>
        <taxon>Rickettsiales</taxon>
        <taxon>Anaplasmataceae</taxon>
        <taxon>Anaplasma</taxon>
        <taxon>phagocytophilum group</taxon>
    </lineage>
</organism>
<evidence type="ECO:0000313" key="1">
    <source>
        <dbReference type="EMBL" id="KJV84175.1"/>
    </source>
</evidence>
<dbReference type="PATRIC" id="fig|1359155.3.peg.490"/>
<name>A0A0F3PUZ5_ANAPH</name>
<dbReference type="EMBL" id="LAOF01000001">
    <property type="protein sequence ID" value="KJV84175.1"/>
    <property type="molecule type" value="Genomic_DNA"/>
</dbReference>